<name>A5FXP8_ACICJ</name>
<accession>A5FXP8</accession>
<dbReference type="HOGENOM" id="CLU_1583016_0_0_5"/>
<sequence>MHTDIDNSIDFVRYFYIHIADQIRMDMHRKNDVPLSLTQRAVKQLRCGQIIIRTGRIGMCQRQNSLTCISHAGVRPEVLNRRKLICGKAIIRDSAVRPMRTERRRGEIREENRLQLFSRDRVRRRSALPGCRRAAAGSRRSGDQIDRTHRRPLHRLEHHPIRWSHLIG</sequence>
<evidence type="ECO:0000313" key="2">
    <source>
        <dbReference type="Proteomes" id="UP000000245"/>
    </source>
</evidence>
<dbReference type="Proteomes" id="UP000000245">
    <property type="component" value="Chromosome"/>
</dbReference>
<proteinExistence type="predicted"/>
<dbReference type="KEGG" id="acr:Acry_1168"/>
<keyword evidence="2" id="KW-1185">Reference proteome</keyword>
<reference evidence="1 2" key="1">
    <citation type="submission" date="2007-05" db="EMBL/GenBank/DDBJ databases">
        <title>Complete sequence of chromosome of Acidiphilium cryptum JF-5.</title>
        <authorList>
            <consortium name="US DOE Joint Genome Institute"/>
            <person name="Copeland A."/>
            <person name="Lucas S."/>
            <person name="Lapidus A."/>
            <person name="Barry K."/>
            <person name="Detter J.C."/>
            <person name="Glavina del Rio T."/>
            <person name="Hammon N."/>
            <person name="Israni S."/>
            <person name="Dalin E."/>
            <person name="Tice H."/>
            <person name="Pitluck S."/>
            <person name="Sims D."/>
            <person name="Brettin T."/>
            <person name="Bruce D."/>
            <person name="Han C."/>
            <person name="Schmutz J."/>
            <person name="Larimer F."/>
            <person name="Land M."/>
            <person name="Hauser L."/>
            <person name="Kyrpides N."/>
            <person name="Kim E."/>
            <person name="Magnuson T."/>
            <person name="Richardson P."/>
        </authorList>
    </citation>
    <scope>NUCLEOTIDE SEQUENCE [LARGE SCALE GENOMIC DNA]</scope>
    <source>
        <strain evidence="1 2">JF-5</strain>
    </source>
</reference>
<protein>
    <submittedName>
        <fullName evidence="1">Uncharacterized protein</fullName>
    </submittedName>
</protein>
<evidence type="ECO:0000313" key="1">
    <source>
        <dbReference type="EMBL" id="ABQ30380.1"/>
    </source>
</evidence>
<dbReference type="EMBL" id="CP000697">
    <property type="protein sequence ID" value="ABQ30380.1"/>
    <property type="molecule type" value="Genomic_DNA"/>
</dbReference>
<gene>
    <name evidence="1" type="ordered locus">Acry_1168</name>
</gene>
<organism evidence="1 2">
    <name type="scientific">Acidiphilium cryptum (strain JF-5)</name>
    <dbReference type="NCBI Taxonomy" id="349163"/>
    <lineage>
        <taxon>Bacteria</taxon>
        <taxon>Pseudomonadati</taxon>
        <taxon>Pseudomonadota</taxon>
        <taxon>Alphaproteobacteria</taxon>
        <taxon>Acetobacterales</taxon>
        <taxon>Acidocellaceae</taxon>
        <taxon>Acidiphilium</taxon>
    </lineage>
</organism>
<dbReference type="AlphaFoldDB" id="A5FXP8"/>